<evidence type="ECO:0000313" key="2">
    <source>
        <dbReference type="Proteomes" id="UP000823941"/>
    </source>
</evidence>
<dbReference type="InterPro" id="IPR006758">
    <property type="entry name" value="A32L"/>
</dbReference>
<dbReference type="EMBL" id="JAHIBW010000005">
    <property type="protein sequence ID" value="KAG7311062.1"/>
    <property type="molecule type" value="Genomic_DNA"/>
</dbReference>
<keyword evidence="2" id="KW-1185">Reference proteome</keyword>
<reference evidence="1 2" key="1">
    <citation type="submission" date="2021-06" db="EMBL/GenBank/DDBJ databases">
        <title>A haploid diamondback moth (Plutella xylostella L.) genome assembly resolves 31 chromosomes and identifies a diamide resistance mutation.</title>
        <authorList>
            <person name="Ward C.M."/>
            <person name="Perry K.D."/>
            <person name="Baker G."/>
            <person name="Powis K."/>
            <person name="Heckel D.G."/>
            <person name="Baxter S.W."/>
        </authorList>
    </citation>
    <scope>NUCLEOTIDE SEQUENCE [LARGE SCALE GENOMIC DNA]</scope>
    <source>
        <strain evidence="1 2">LV</strain>
        <tissue evidence="1">Single pupa</tissue>
    </source>
</reference>
<protein>
    <submittedName>
        <fullName evidence="1">Uncharacterized protein</fullName>
    </submittedName>
</protein>
<sequence length="228" mass="26843">MKLVKQPLSLEIKNIKVDHSSNVIRHSKLLPNSIRCIICGPSNCGKTNTMISLLLHENGLKFENIYLYSKTIFQPKYRFLKEVLSRIPSINLFMFKNNNDVIPPDKALNKSIFIFDDVTCENQVNIRNYFSMGRHKQIDCFYLSQTYSKIPKQLIRDNVNFLIIFKQDDINLKHIYDEHVNSDISWVIFKKMCSDIWKDPFTCLIINKDCALNNGRYRKSFDVFVKFD</sequence>
<comment type="caution">
    <text evidence="1">The sequence shown here is derived from an EMBL/GenBank/DDBJ whole genome shotgun (WGS) entry which is preliminary data.</text>
</comment>
<name>A0ABQ7R188_PLUXY</name>
<dbReference type="Proteomes" id="UP000823941">
    <property type="component" value="Chromosome 5"/>
</dbReference>
<dbReference type="InterPro" id="IPR027417">
    <property type="entry name" value="P-loop_NTPase"/>
</dbReference>
<evidence type="ECO:0000313" key="1">
    <source>
        <dbReference type="EMBL" id="KAG7311062.1"/>
    </source>
</evidence>
<gene>
    <name evidence="1" type="ORF">JYU34_003921</name>
</gene>
<accession>A0ABQ7R188</accession>
<dbReference type="Gene3D" id="3.40.50.300">
    <property type="entry name" value="P-loop containing nucleotide triphosphate hydrolases"/>
    <property type="match status" value="1"/>
</dbReference>
<organism evidence="1 2">
    <name type="scientific">Plutella xylostella</name>
    <name type="common">Diamondback moth</name>
    <name type="synonym">Plutella maculipennis</name>
    <dbReference type="NCBI Taxonomy" id="51655"/>
    <lineage>
        <taxon>Eukaryota</taxon>
        <taxon>Metazoa</taxon>
        <taxon>Ecdysozoa</taxon>
        <taxon>Arthropoda</taxon>
        <taxon>Hexapoda</taxon>
        <taxon>Insecta</taxon>
        <taxon>Pterygota</taxon>
        <taxon>Neoptera</taxon>
        <taxon>Endopterygota</taxon>
        <taxon>Lepidoptera</taxon>
        <taxon>Glossata</taxon>
        <taxon>Ditrysia</taxon>
        <taxon>Yponomeutoidea</taxon>
        <taxon>Plutellidae</taxon>
        <taxon>Plutella</taxon>
    </lineage>
</organism>
<proteinExistence type="predicted"/>
<dbReference type="Pfam" id="PF04665">
    <property type="entry name" value="Pox_A32"/>
    <property type="match status" value="1"/>
</dbReference>